<keyword evidence="2" id="KW-1185">Reference proteome</keyword>
<dbReference type="GO" id="GO:0006654">
    <property type="term" value="P:phosphatidic acid biosynthetic process"/>
    <property type="evidence" value="ECO:0007669"/>
    <property type="project" value="TreeGrafter"/>
</dbReference>
<gene>
    <name evidence="3" type="primary">LOC108665324</name>
</gene>
<name>A0A8B7N144_HYAAZ</name>
<dbReference type="GeneID" id="108665324"/>
<dbReference type="RefSeq" id="XP_018007557.1">
    <property type="nucleotide sequence ID" value="XM_018152068.2"/>
</dbReference>
<dbReference type="AlphaFoldDB" id="A0A8B7N144"/>
<reference evidence="3" key="1">
    <citation type="submission" date="2025-08" db="UniProtKB">
        <authorList>
            <consortium name="RefSeq"/>
        </authorList>
    </citation>
    <scope>IDENTIFICATION</scope>
    <source>
        <tissue evidence="3">Whole organism</tissue>
    </source>
</reference>
<dbReference type="GO" id="GO:0042171">
    <property type="term" value="F:lysophosphatidic acid acyltransferase activity"/>
    <property type="evidence" value="ECO:0007669"/>
    <property type="project" value="TreeGrafter"/>
</dbReference>
<protein>
    <submittedName>
        <fullName evidence="3">(Lyso)-N-acylphosphatidylethanolamine lipase</fullName>
    </submittedName>
</protein>
<sequence length="344" mass="39022">MFEKWTNQQCSYGEMVGWCPTSDELLQAAEHKLLKHIKSLEDEGVFADIGSVVGNTDNKVLTYRANTASRNTPLVLLHGFGCPSAFWCLNVDALAEHRPVYFMDMLVWVVHLILEDPWGFPQQVGRYNNNSVGVMTMWVLSHFVPPLFLLRWLGPLGHWYVRQKPPFDSTHYGRATDDHVSAVHDYFYHSNARNPTGEVAFHSLMLGVAWARFPLVNRMHDLRGDVPITFLHGQLSWVSKKTSFKVKDIRKDSYVDIKIIADAGHVIHSDVPDEFNKIVNDILEGIDKGIIPSTRHSPSGDLRHINNNLCDATEKNTYEARKSFPCNLKKSEHLVDALQTTASS</sequence>
<evidence type="ECO:0000313" key="3">
    <source>
        <dbReference type="RefSeq" id="XP_018007557.1"/>
    </source>
</evidence>
<dbReference type="OrthoDB" id="7457040at2759"/>
<evidence type="ECO:0000256" key="1">
    <source>
        <dbReference type="ARBA" id="ARBA00038097"/>
    </source>
</evidence>
<dbReference type="PANTHER" id="PTHR42886">
    <property type="entry name" value="RE40534P-RELATED"/>
    <property type="match status" value="1"/>
</dbReference>
<evidence type="ECO:0000313" key="2">
    <source>
        <dbReference type="Proteomes" id="UP000694843"/>
    </source>
</evidence>
<dbReference type="GO" id="GO:0005739">
    <property type="term" value="C:mitochondrion"/>
    <property type="evidence" value="ECO:0007669"/>
    <property type="project" value="TreeGrafter"/>
</dbReference>
<dbReference type="SUPFAM" id="SSF53474">
    <property type="entry name" value="alpha/beta-Hydrolases"/>
    <property type="match status" value="1"/>
</dbReference>
<dbReference type="PANTHER" id="PTHR42886:SF29">
    <property type="entry name" value="PUMMELIG, ISOFORM A"/>
    <property type="match status" value="1"/>
</dbReference>
<dbReference type="GO" id="GO:0055088">
    <property type="term" value="P:lipid homeostasis"/>
    <property type="evidence" value="ECO:0007669"/>
    <property type="project" value="TreeGrafter"/>
</dbReference>
<dbReference type="InterPro" id="IPR029058">
    <property type="entry name" value="AB_hydrolase_fold"/>
</dbReference>
<dbReference type="OMA" id="DTTIRWC"/>
<comment type="similarity">
    <text evidence="1">Belongs to the peptidase S33 family. ABHD4/ABHD5 subfamily.</text>
</comment>
<dbReference type="GO" id="GO:0052689">
    <property type="term" value="F:carboxylic ester hydrolase activity"/>
    <property type="evidence" value="ECO:0007669"/>
    <property type="project" value="TreeGrafter"/>
</dbReference>
<organism evidence="2 3">
    <name type="scientific">Hyalella azteca</name>
    <name type="common">Amphipod</name>
    <dbReference type="NCBI Taxonomy" id="294128"/>
    <lineage>
        <taxon>Eukaryota</taxon>
        <taxon>Metazoa</taxon>
        <taxon>Ecdysozoa</taxon>
        <taxon>Arthropoda</taxon>
        <taxon>Crustacea</taxon>
        <taxon>Multicrustacea</taxon>
        <taxon>Malacostraca</taxon>
        <taxon>Eumalacostraca</taxon>
        <taxon>Peracarida</taxon>
        <taxon>Amphipoda</taxon>
        <taxon>Senticaudata</taxon>
        <taxon>Talitrida</taxon>
        <taxon>Talitroidea</taxon>
        <taxon>Hyalellidae</taxon>
        <taxon>Hyalella</taxon>
    </lineage>
</organism>
<dbReference type="Gene3D" id="3.40.50.1820">
    <property type="entry name" value="alpha/beta hydrolase"/>
    <property type="match status" value="2"/>
</dbReference>
<proteinExistence type="inferred from homology"/>
<dbReference type="Proteomes" id="UP000694843">
    <property type="component" value="Unplaced"/>
</dbReference>
<accession>A0A8B7N144</accession>
<dbReference type="KEGG" id="hazt:108665324"/>